<dbReference type="KEGG" id="nak:EH165_10670"/>
<keyword evidence="2" id="KW-0808">Transferase</keyword>
<dbReference type="RefSeq" id="WP_124799431.1">
    <property type="nucleotide sequence ID" value="NZ_CP034170.1"/>
</dbReference>
<evidence type="ECO:0000313" key="3">
    <source>
        <dbReference type="Proteomes" id="UP000268084"/>
    </source>
</evidence>
<proteinExistence type="predicted"/>
<reference evidence="2 3" key="2">
    <citation type="submission" date="2018-12" db="EMBL/GenBank/DDBJ databases">
        <title>Nakamurella antarcticus sp. nov., isolated from Antarctica South Shetland Islands soil.</title>
        <authorList>
            <person name="Peng F."/>
        </authorList>
    </citation>
    <scope>NUCLEOTIDE SEQUENCE [LARGE SCALE GENOMIC DNA]</scope>
    <source>
        <strain evidence="2 3">S14-144</strain>
    </source>
</reference>
<protein>
    <submittedName>
        <fullName evidence="2">Glycosyltransferase</fullName>
    </submittedName>
</protein>
<gene>
    <name evidence="2" type="ORF">EH165_10670</name>
</gene>
<feature type="domain" description="Glycosyltransferase 2-like" evidence="1">
    <location>
        <begin position="2"/>
        <end position="161"/>
    </location>
</feature>
<accession>A0A3G8ZME8</accession>
<name>A0A3G8ZME8_9ACTN</name>
<dbReference type="PANTHER" id="PTHR43179">
    <property type="entry name" value="RHAMNOSYLTRANSFERASE WBBL"/>
    <property type="match status" value="1"/>
</dbReference>
<dbReference type="Gene3D" id="3.90.550.10">
    <property type="entry name" value="Spore Coat Polysaccharide Biosynthesis Protein SpsA, Chain A"/>
    <property type="match status" value="2"/>
</dbReference>
<dbReference type="Proteomes" id="UP000268084">
    <property type="component" value="Chromosome"/>
</dbReference>
<feature type="domain" description="Glycosyltransferase 2-like" evidence="1">
    <location>
        <begin position="256"/>
        <end position="436"/>
    </location>
</feature>
<dbReference type="InterPro" id="IPR029044">
    <property type="entry name" value="Nucleotide-diphossugar_trans"/>
</dbReference>
<dbReference type="GO" id="GO:0016757">
    <property type="term" value="F:glycosyltransferase activity"/>
    <property type="evidence" value="ECO:0007669"/>
    <property type="project" value="UniProtKB-KW"/>
</dbReference>
<dbReference type="OrthoDB" id="7615426at2"/>
<dbReference type="SUPFAM" id="SSF53448">
    <property type="entry name" value="Nucleotide-diphospho-sugar transferases"/>
    <property type="match status" value="2"/>
</dbReference>
<dbReference type="AlphaFoldDB" id="A0A3G8ZME8"/>
<dbReference type="InterPro" id="IPR001173">
    <property type="entry name" value="Glyco_trans_2-like"/>
</dbReference>
<evidence type="ECO:0000259" key="1">
    <source>
        <dbReference type="Pfam" id="PF00535"/>
    </source>
</evidence>
<dbReference type="PANTHER" id="PTHR43179:SF7">
    <property type="entry name" value="RHAMNOSYLTRANSFERASE WBBL"/>
    <property type="match status" value="1"/>
</dbReference>
<reference evidence="2 3" key="1">
    <citation type="submission" date="2018-11" db="EMBL/GenBank/DDBJ databases">
        <authorList>
            <person name="Da X."/>
        </authorList>
    </citation>
    <scope>NUCLEOTIDE SEQUENCE [LARGE SCALE GENOMIC DNA]</scope>
    <source>
        <strain evidence="2 3">S14-144</strain>
    </source>
</reference>
<sequence>MSILVPVFRPDRRFLEEMLQSILIQNFMDWELICVDDCSESEEVSLVLADMARDPRVKIITRCTNGGIVAASNDALAAARGEFVALVDHDDLLVDGALGAVMHALAQHGDADVLYTDEGHVDSEGLLSNSFHKPDFSPERLRGQMYIGHLGVYRRSLLMRIGGFREGFDGSQDYDLALRATELARRVVHIPQVWYRWRIHSASVSQRSDNAPVFAAARRALEEHLERVGLQGVVEQIHSVGVYRIRYAVIGSPLVSIIIPTRGSSAEVGGQIRCLVVDAVRSVVEKSTYQNFEIVVVADDSMSAQVRADLAQAGGDKLRFVPWSAPFNFAAKINRGVVESQGDFILMLNDDTEVITPDWLEVMLALAQQPDVGMVGPMLYFEDGTIQHGGHVYSGGGPGHVALGHRAGSTGPFAGLLVDREVSGVTGACALMPRAAYFAVGGMNLNLPINFNDVDLCLKVTNAGYRIIWTPHAELFHYESKTRVPRVVHYELDTLTQRWGRNIATDPFWPHGPDEGQ</sequence>
<organism evidence="2 3">
    <name type="scientific">Nakamurella antarctica</name>
    <dbReference type="NCBI Taxonomy" id="1902245"/>
    <lineage>
        <taxon>Bacteria</taxon>
        <taxon>Bacillati</taxon>
        <taxon>Actinomycetota</taxon>
        <taxon>Actinomycetes</taxon>
        <taxon>Nakamurellales</taxon>
        <taxon>Nakamurellaceae</taxon>
        <taxon>Nakamurella</taxon>
    </lineage>
</organism>
<dbReference type="EMBL" id="CP034170">
    <property type="protein sequence ID" value="AZI58522.1"/>
    <property type="molecule type" value="Genomic_DNA"/>
</dbReference>
<dbReference type="CDD" id="cd04184">
    <property type="entry name" value="GT2_RfbC_Mx_like"/>
    <property type="match status" value="1"/>
</dbReference>
<evidence type="ECO:0000313" key="2">
    <source>
        <dbReference type="EMBL" id="AZI58522.1"/>
    </source>
</evidence>
<dbReference type="Pfam" id="PF00535">
    <property type="entry name" value="Glycos_transf_2"/>
    <property type="match status" value="2"/>
</dbReference>
<keyword evidence="3" id="KW-1185">Reference proteome</keyword>